<evidence type="ECO:0000313" key="2">
    <source>
        <dbReference type="Proteomes" id="UP001148629"/>
    </source>
</evidence>
<comment type="caution">
    <text evidence="1">The sequence shown here is derived from an EMBL/GenBank/DDBJ whole genome shotgun (WGS) entry which is preliminary data.</text>
</comment>
<dbReference type="Proteomes" id="UP001148629">
    <property type="component" value="Unassembled WGS sequence"/>
</dbReference>
<sequence length="877" mass="99076">MATERVTPIDEPSEKLLLLKSPVSFREVPDGSEPLSNHDGPDLSSFGDRYQDDCPQFQKHDDATLLELFYDLFFAANYTVFSQTQGVNSHARFKAYYLVDDMAVERAARGVQLGVLVGFAVVAPNFKPDDQNIQTMRTMSLILAVSRFCLAVNYGSILWHIRSFKKQRLPMILQIALNFLLAILFLGLTFSFKDKHGHGFVAWYVLSCFEVAMTFVFSIVFPVLSFNGTHLMKRVTVLTVMILGDGVVIMAQNVVTIVKSPDAWDSQTIGIVTAAATTIYFVFLVYFDWMKTTSLPSIRHCLWTLIHFPFHIALVLFMQGFTQFIIWSKIIDVENHLNFDFILNDPDKLAASTSEDVGNAVSKLAEDFFKTYKPQYYDTWQAVENSVANVTSISDDFWPQFANYVATNQGAEDLPYNDTEILSYSLDNVLAAMENALLETFGIDLIKEMQDGDDAQQAQLEDANLQFNLNQKTWERFNLVFCYAYIATGLTLLFMVLLTVVSRTKSWGRWAIIRTAIFTILAIGTSLISLLYLSPGKVEDFKNSPWLLPVICMLWIVVLFFTHVRNPPPIFFPYRSKDKGDVRRLSRAFSVVLPVSAQLTKPVMSPPVPFHEMDPILFRNLPSTPHTIDQWGWGWLPLRCKAVAEQYGWSPYDINVYNVHYNDCDQAWVVCRHHGAELSLNDMTDNFGRLPVGMRNFPRRVIVRPQLEEQPNLGDVLWEGPVGPYLRFWAHEAGHAIDRNIGPTNGDWSATSDWRQHYDKDRAIADEYAKTNHAENFAQEDVVALFDKVVPGGIGTISPNWAGIYNQYSAVRAKLGDILQPGGRCNRRFADDTIVCMGPAAGCQSAKFRPKPTATQDAALAEASLEPPIVDDFSDLV</sequence>
<accession>A0ACC1SWC1</accession>
<gene>
    <name evidence="1" type="ORF">NM208_g1308</name>
</gene>
<evidence type="ECO:0000313" key="1">
    <source>
        <dbReference type="EMBL" id="KAJ3547839.1"/>
    </source>
</evidence>
<keyword evidence="2" id="KW-1185">Reference proteome</keyword>
<proteinExistence type="predicted"/>
<organism evidence="1 2">
    <name type="scientific">Fusarium decemcellulare</name>
    <dbReference type="NCBI Taxonomy" id="57161"/>
    <lineage>
        <taxon>Eukaryota</taxon>
        <taxon>Fungi</taxon>
        <taxon>Dikarya</taxon>
        <taxon>Ascomycota</taxon>
        <taxon>Pezizomycotina</taxon>
        <taxon>Sordariomycetes</taxon>
        <taxon>Hypocreomycetidae</taxon>
        <taxon>Hypocreales</taxon>
        <taxon>Nectriaceae</taxon>
        <taxon>Fusarium</taxon>
        <taxon>Fusarium decemcellulare species complex</taxon>
    </lineage>
</organism>
<protein>
    <submittedName>
        <fullName evidence="1">Uncharacterized protein</fullName>
    </submittedName>
</protein>
<reference evidence="1" key="1">
    <citation type="submission" date="2022-08" db="EMBL/GenBank/DDBJ databases">
        <title>Genome Sequence of Fusarium decemcellulare.</title>
        <authorList>
            <person name="Buettner E."/>
        </authorList>
    </citation>
    <scope>NUCLEOTIDE SEQUENCE</scope>
    <source>
        <strain evidence="1">Babe19</strain>
    </source>
</reference>
<name>A0ACC1SWC1_9HYPO</name>
<dbReference type="EMBL" id="JANRMS010000066">
    <property type="protein sequence ID" value="KAJ3547839.1"/>
    <property type="molecule type" value="Genomic_DNA"/>
</dbReference>